<evidence type="ECO:0000259" key="5">
    <source>
        <dbReference type="Pfam" id="PF00535"/>
    </source>
</evidence>
<keyword evidence="3" id="KW-0328">Glycosyltransferase</keyword>
<organism evidence="6 7">
    <name type="scientific">Bacillus cereus</name>
    <dbReference type="NCBI Taxonomy" id="1396"/>
    <lineage>
        <taxon>Bacteria</taxon>
        <taxon>Bacillati</taxon>
        <taxon>Bacillota</taxon>
        <taxon>Bacilli</taxon>
        <taxon>Bacillales</taxon>
        <taxon>Bacillaceae</taxon>
        <taxon>Bacillus</taxon>
        <taxon>Bacillus cereus group</taxon>
    </lineage>
</organism>
<dbReference type="InterPro" id="IPR001173">
    <property type="entry name" value="Glyco_trans_2-like"/>
</dbReference>
<keyword evidence="4" id="KW-0808">Transferase</keyword>
<dbReference type="GO" id="GO:0016757">
    <property type="term" value="F:glycosyltransferase activity"/>
    <property type="evidence" value="ECO:0007669"/>
    <property type="project" value="UniProtKB-KW"/>
</dbReference>
<evidence type="ECO:0000313" key="7">
    <source>
        <dbReference type="Proteomes" id="UP000464780"/>
    </source>
</evidence>
<evidence type="ECO:0000256" key="3">
    <source>
        <dbReference type="ARBA" id="ARBA00022676"/>
    </source>
</evidence>
<sequence>MKKFNIVFCVLTYKNHTDLLEFISGLEENNVVNFSYKIIVVNNYADDPSLEKIREIAISNNCDFIESENKGYSNGNNLGVEYAKENYDYDYLVVCNPDTIIQKFDFNKLDHSKKGIIAPEIICLNNKRQNPMYFSYMPLSEKVVYFGFKNRSKFLLYSGIALNKISRAIKRGWMALFRKKEKKVYSCHGSYIIFSRHAIEKLYPVFDDNMFLFCEESDLARKALKNNVDITFNKDIVILHKEDGSMNLSNKNLLEIQRDSYLYYYKKWNNIKG</sequence>
<evidence type="ECO:0000256" key="2">
    <source>
        <dbReference type="ARBA" id="ARBA00006739"/>
    </source>
</evidence>
<dbReference type="Gene3D" id="3.90.550.10">
    <property type="entry name" value="Spore Coat Polysaccharide Biosynthesis Protein SpsA, Chain A"/>
    <property type="match status" value="1"/>
</dbReference>
<dbReference type="RefSeq" id="WP_162279920.1">
    <property type="nucleotide sequence ID" value="NZ_CP028009.1"/>
</dbReference>
<dbReference type="PANTHER" id="PTHR43179">
    <property type="entry name" value="RHAMNOSYLTRANSFERASE WBBL"/>
    <property type="match status" value="1"/>
</dbReference>
<dbReference type="EMBL" id="CP028009">
    <property type="protein sequence ID" value="QHV43759.1"/>
    <property type="molecule type" value="Genomic_DNA"/>
</dbReference>
<dbReference type="InterPro" id="IPR029044">
    <property type="entry name" value="Nucleotide-diphossugar_trans"/>
</dbReference>
<proteinExistence type="inferred from homology"/>
<gene>
    <name evidence="6" type="ORF">C1N66_11770</name>
</gene>
<evidence type="ECO:0000313" key="6">
    <source>
        <dbReference type="EMBL" id="QHV43759.1"/>
    </source>
</evidence>
<comment type="pathway">
    <text evidence="1">Cell wall biogenesis; cell wall polysaccharide biosynthesis.</text>
</comment>
<dbReference type="SUPFAM" id="SSF53448">
    <property type="entry name" value="Nucleotide-diphospho-sugar transferases"/>
    <property type="match status" value="1"/>
</dbReference>
<dbReference type="PANTHER" id="PTHR43179:SF12">
    <property type="entry name" value="GALACTOFURANOSYLTRANSFERASE GLFT2"/>
    <property type="match status" value="1"/>
</dbReference>
<dbReference type="Pfam" id="PF00535">
    <property type="entry name" value="Glycos_transf_2"/>
    <property type="match status" value="1"/>
</dbReference>
<dbReference type="AlphaFoldDB" id="A0AB73UHP4"/>
<dbReference type="Proteomes" id="UP000464780">
    <property type="component" value="Chromosome"/>
</dbReference>
<comment type="similarity">
    <text evidence="2">Belongs to the glycosyltransferase 2 family.</text>
</comment>
<protein>
    <submittedName>
        <fullName evidence="6">Glycosyltransferase family 2 protein</fullName>
    </submittedName>
</protein>
<evidence type="ECO:0000256" key="4">
    <source>
        <dbReference type="ARBA" id="ARBA00022679"/>
    </source>
</evidence>
<name>A0AB73UHP4_BACCE</name>
<feature type="domain" description="Glycosyltransferase 2-like" evidence="5">
    <location>
        <begin position="9"/>
        <end position="105"/>
    </location>
</feature>
<accession>A0AB73UHP4</accession>
<evidence type="ECO:0000256" key="1">
    <source>
        <dbReference type="ARBA" id="ARBA00004776"/>
    </source>
</evidence>
<reference evidence="6 7" key="1">
    <citation type="submission" date="2018-03" db="EMBL/GenBank/DDBJ databases">
        <title>The complete genome of bacterial strain SGAir0260.</title>
        <authorList>
            <person name="Schuster S.C."/>
        </authorList>
    </citation>
    <scope>NUCLEOTIDE SEQUENCE [LARGE SCALE GENOMIC DNA]</scope>
    <source>
        <strain evidence="6 7">SGAir0260</strain>
    </source>
</reference>